<dbReference type="HOGENOM" id="CLU_2332082_0_0_6"/>
<proteinExistence type="predicted"/>
<dbReference type="Proteomes" id="UP000002350">
    <property type="component" value="Chromosome"/>
</dbReference>
<dbReference type="RefSeq" id="WP_013051484.1">
    <property type="nucleotide sequence ID" value="NC_014012.1"/>
</dbReference>
<reference evidence="2" key="1">
    <citation type="journal article" date="2010" name="Mol. Biosyst.">
        <title>Complete genome sequence and comparative analysis of Shewanella violacea, a psychrophilic and piezophilic bacterium from deep sea floor sediments.</title>
        <authorList>
            <person name="Aono E."/>
            <person name="Baba T."/>
            <person name="Ara T."/>
            <person name="Nishi T."/>
            <person name="Nakamichi T."/>
            <person name="Inamoto E."/>
            <person name="Toyonaga H."/>
            <person name="Hasegawa M."/>
            <person name="Takai Y."/>
            <person name="Okumura Y."/>
            <person name="Baba M."/>
            <person name="Tomita M."/>
            <person name="Kato C."/>
            <person name="Oshima T."/>
            <person name="Nakasone K."/>
            <person name="Mori H."/>
        </authorList>
    </citation>
    <scope>NUCLEOTIDE SEQUENCE [LARGE SCALE GENOMIC DNA]</scope>
    <source>
        <strain evidence="2">JCM 10179 / CIP 106290 / LMG 19151 / DSS12</strain>
    </source>
</reference>
<dbReference type="EMBL" id="AP011177">
    <property type="protein sequence ID" value="BAJ02179.1"/>
    <property type="molecule type" value="Genomic_DNA"/>
</dbReference>
<dbReference type="eggNOG" id="ENOG502ZZ6U">
    <property type="taxonomic scope" value="Bacteria"/>
</dbReference>
<evidence type="ECO:0008006" key="3">
    <source>
        <dbReference type="Google" id="ProtNLM"/>
    </source>
</evidence>
<keyword evidence="2" id="KW-1185">Reference proteome</keyword>
<evidence type="ECO:0000313" key="1">
    <source>
        <dbReference type="EMBL" id="BAJ02179.1"/>
    </source>
</evidence>
<name>D4ZKI0_SHEVD</name>
<dbReference type="KEGG" id="svo:SVI_2208"/>
<dbReference type="AlphaFoldDB" id="D4ZKI0"/>
<accession>D4ZKI0</accession>
<evidence type="ECO:0000313" key="2">
    <source>
        <dbReference type="Proteomes" id="UP000002350"/>
    </source>
</evidence>
<gene>
    <name evidence="1" type="ordered locus">SVI_2208</name>
</gene>
<sequence>MTNRISQPLKNSLWLVFGLWLIVLQFITLSHAAEHALEHNDSHCIYSNVYHEHNAGPTTVIMPPICQQQAESIAPPVYLQPSLPWLRNLNVRAPPF</sequence>
<protein>
    <recommendedName>
        <fullName evidence="3">DUF2607 family protein</fullName>
    </recommendedName>
</protein>
<organism evidence="1 2">
    <name type="scientific">Shewanella violacea (strain JCM 10179 / CIP 106290 / LMG 19151 / DSS12)</name>
    <dbReference type="NCBI Taxonomy" id="637905"/>
    <lineage>
        <taxon>Bacteria</taxon>
        <taxon>Pseudomonadati</taxon>
        <taxon>Pseudomonadota</taxon>
        <taxon>Gammaproteobacteria</taxon>
        <taxon>Alteromonadales</taxon>
        <taxon>Shewanellaceae</taxon>
        <taxon>Shewanella</taxon>
    </lineage>
</organism>
<dbReference type="OrthoDB" id="6270927at2"/>